<dbReference type="Pfam" id="PF12861">
    <property type="entry name" value="zf-ANAPC11"/>
    <property type="match status" value="1"/>
</dbReference>
<reference evidence="2 3" key="1">
    <citation type="journal article" date="2018" name="Sci. Data">
        <title>The draft genome sequence of cork oak.</title>
        <authorList>
            <person name="Ramos A.M."/>
            <person name="Usie A."/>
            <person name="Barbosa P."/>
            <person name="Barros P.M."/>
            <person name="Capote T."/>
            <person name="Chaves I."/>
            <person name="Simoes F."/>
            <person name="Abreu I."/>
            <person name="Carrasquinho I."/>
            <person name="Faro C."/>
            <person name="Guimaraes J.B."/>
            <person name="Mendonca D."/>
            <person name="Nobrega F."/>
            <person name="Rodrigues L."/>
            <person name="Saibo N.J.M."/>
            <person name="Varela M.C."/>
            <person name="Egas C."/>
            <person name="Matos J."/>
            <person name="Miguel C.M."/>
            <person name="Oliveira M.M."/>
            <person name="Ricardo C.P."/>
            <person name="Goncalves S."/>
        </authorList>
    </citation>
    <scope>NUCLEOTIDE SEQUENCE [LARGE SCALE GENOMIC DNA]</scope>
    <source>
        <strain evidence="3">cv. HL8</strain>
    </source>
</reference>
<evidence type="ECO:0000313" key="3">
    <source>
        <dbReference type="Proteomes" id="UP000237347"/>
    </source>
</evidence>
<dbReference type="GO" id="GO:0097602">
    <property type="term" value="F:cullin family protein binding"/>
    <property type="evidence" value="ECO:0007669"/>
    <property type="project" value="InterPro"/>
</dbReference>
<proteinExistence type="predicted"/>
<dbReference type="Proteomes" id="UP000237347">
    <property type="component" value="Unassembled WGS sequence"/>
</dbReference>
<sequence length="44" mass="4800">MAFDGCCPDCKLPGDDCPLNNYHGILCWPYYGVLHIVSSAQPAD</sequence>
<evidence type="ECO:0000313" key="2">
    <source>
        <dbReference type="EMBL" id="KAK7846640.1"/>
    </source>
</evidence>
<dbReference type="AlphaFoldDB" id="A0AAW0L5R5"/>
<dbReference type="EMBL" id="PKMF04000152">
    <property type="protein sequence ID" value="KAK7846640.1"/>
    <property type="molecule type" value="Genomic_DNA"/>
</dbReference>
<dbReference type="InterPro" id="IPR024991">
    <property type="entry name" value="RING-H2_APC11"/>
</dbReference>
<dbReference type="GO" id="GO:0008270">
    <property type="term" value="F:zinc ion binding"/>
    <property type="evidence" value="ECO:0007669"/>
    <property type="project" value="InterPro"/>
</dbReference>
<dbReference type="GO" id="GO:0005680">
    <property type="term" value="C:anaphase-promoting complex"/>
    <property type="evidence" value="ECO:0007669"/>
    <property type="project" value="InterPro"/>
</dbReference>
<name>A0AAW0L5R5_QUESU</name>
<dbReference type="GO" id="GO:0061630">
    <property type="term" value="F:ubiquitin protein ligase activity"/>
    <property type="evidence" value="ECO:0007669"/>
    <property type="project" value="InterPro"/>
</dbReference>
<evidence type="ECO:0000259" key="1">
    <source>
        <dbReference type="Pfam" id="PF12861"/>
    </source>
</evidence>
<comment type="caution">
    <text evidence="2">The sequence shown here is derived from an EMBL/GenBank/DDBJ whole genome shotgun (WGS) entry which is preliminary data.</text>
</comment>
<dbReference type="GO" id="GO:0031145">
    <property type="term" value="P:anaphase-promoting complex-dependent catabolic process"/>
    <property type="evidence" value="ECO:0007669"/>
    <property type="project" value="InterPro"/>
</dbReference>
<keyword evidence="3" id="KW-1185">Reference proteome</keyword>
<gene>
    <name evidence="2" type="primary">APC11_1</name>
    <name evidence="2" type="ORF">CFP56_007598</name>
</gene>
<accession>A0AAW0L5R5</accession>
<protein>
    <submittedName>
        <fullName evidence="2">Anaphase-promoting complex subunit 11</fullName>
    </submittedName>
</protein>
<feature type="domain" description="Anaphase-promoting complex subunit 11 RING-H2 finger" evidence="1">
    <location>
        <begin position="1"/>
        <end position="19"/>
    </location>
</feature>
<organism evidence="2 3">
    <name type="scientific">Quercus suber</name>
    <name type="common">Cork oak</name>
    <dbReference type="NCBI Taxonomy" id="58331"/>
    <lineage>
        <taxon>Eukaryota</taxon>
        <taxon>Viridiplantae</taxon>
        <taxon>Streptophyta</taxon>
        <taxon>Embryophyta</taxon>
        <taxon>Tracheophyta</taxon>
        <taxon>Spermatophyta</taxon>
        <taxon>Magnoliopsida</taxon>
        <taxon>eudicotyledons</taxon>
        <taxon>Gunneridae</taxon>
        <taxon>Pentapetalae</taxon>
        <taxon>rosids</taxon>
        <taxon>fabids</taxon>
        <taxon>Fagales</taxon>
        <taxon>Fagaceae</taxon>
        <taxon>Quercus</taxon>
    </lineage>
</organism>